<dbReference type="Gene3D" id="3.30.1140.40">
    <property type="entry name" value="Tctex-1"/>
    <property type="match status" value="1"/>
</dbReference>
<dbReference type="CDD" id="cd21461">
    <property type="entry name" value="DLC-like_TCTEX1D4"/>
    <property type="match status" value="1"/>
</dbReference>
<protein>
    <submittedName>
        <fullName evidence="3">Tctex1 domain containing 4</fullName>
    </submittedName>
</protein>
<keyword evidence="4" id="KW-1185">Reference proteome</keyword>
<dbReference type="Proteomes" id="UP000472261">
    <property type="component" value="Unplaced"/>
</dbReference>
<dbReference type="PANTHER" id="PTHR21255:SF55">
    <property type="entry name" value="DYNEIN LIGHT CHAIN TCTEX-TYPE 4"/>
    <property type="match status" value="1"/>
</dbReference>
<dbReference type="OMA" id="CPPRYKL"/>
<dbReference type="Pfam" id="PF03645">
    <property type="entry name" value="Tctex-1"/>
    <property type="match status" value="1"/>
</dbReference>
<reference evidence="3" key="2">
    <citation type="submission" date="2025-09" db="UniProtKB">
        <authorList>
            <consortium name="Ensembl"/>
        </authorList>
    </citation>
    <scope>IDENTIFICATION</scope>
</reference>
<dbReference type="InterPro" id="IPR005334">
    <property type="entry name" value="Tctex-1-like"/>
</dbReference>
<dbReference type="GO" id="GO:0005868">
    <property type="term" value="C:cytoplasmic dynein complex"/>
    <property type="evidence" value="ECO:0007669"/>
    <property type="project" value="TreeGrafter"/>
</dbReference>
<dbReference type="GO" id="GO:0005737">
    <property type="term" value="C:cytoplasm"/>
    <property type="evidence" value="ECO:0007669"/>
    <property type="project" value="TreeGrafter"/>
</dbReference>
<sequence length="228" mass="24354">MAEQPSLELAPSTRVTGVMAADGTETPHPRAIHRGSHPTAPSRGPEEGKAPQLLSRRSSMLSTLAGPPGSRRSSLGAAPGGKRPSVGPWLLHSRVSFSGLPLFQPIPETHLENTYRMRPEEGCRFNAGRVQRVLEGGLAGVLGGTTYSPQSSTVLVQSLAELLRGQAKEVVPPRYKLVCHVLLGQHRQQSMLVASQALWDPESDSFASASFSNASLFAVATVHGVYFE</sequence>
<dbReference type="GO" id="GO:0007018">
    <property type="term" value="P:microtubule-based movement"/>
    <property type="evidence" value="ECO:0007669"/>
    <property type="project" value="TreeGrafter"/>
</dbReference>
<gene>
    <name evidence="3" type="primary">DYNLT4</name>
</gene>
<dbReference type="OrthoDB" id="10260741at2759"/>
<evidence type="ECO:0000256" key="2">
    <source>
        <dbReference type="SAM" id="MobiDB-lite"/>
    </source>
</evidence>
<dbReference type="PANTHER" id="PTHR21255">
    <property type="entry name" value="T-COMPLEX-ASSOCIATED-TESTIS-EXPRESSED 1/ DYNEIN LIGHT CHAIN"/>
    <property type="match status" value="1"/>
</dbReference>
<proteinExistence type="inferred from homology"/>
<dbReference type="InterPro" id="IPR038586">
    <property type="entry name" value="Tctex-1-like_sf"/>
</dbReference>
<reference evidence="3" key="1">
    <citation type="submission" date="2025-08" db="UniProtKB">
        <authorList>
            <consortium name="Ensembl"/>
        </authorList>
    </citation>
    <scope>IDENTIFICATION</scope>
</reference>
<feature type="region of interest" description="Disordered" evidence="2">
    <location>
        <begin position="1"/>
        <end position="83"/>
    </location>
</feature>
<accession>A0A669PG55</accession>
<feature type="compositionally biased region" description="Low complexity" evidence="2">
    <location>
        <begin position="53"/>
        <end position="64"/>
    </location>
</feature>
<name>A0A669PG55_PHACC</name>
<evidence type="ECO:0000256" key="1">
    <source>
        <dbReference type="ARBA" id="ARBA00005361"/>
    </source>
</evidence>
<dbReference type="Ensembl" id="ENSPCLT00000007483.1">
    <property type="protein sequence ID" value="ENSPCLP00000005363.1"/>
    <property type="gene ID" value="ENSPCLG00000004576.1"/>
</dbReference>
<comment type="similarity">
    <text evidence="1">Belongs to the dynein light chain Tctex-type family.</text>
</comment>
<evidence type="ECO:0000313" key="4">
    <source>
        <dbReference type="Proteomes" id="UP000472261"/>
    </source>
</evidence>
<dbReference type="AlphaFoldDB" id="A0A669PG55"/>
<evidence type="ECO:0000313" key="3">
    <source>
        <dbReference type="Ensembl" id="ENSPCLP00000005363.1"/>
    </source>
</evidence>
<dbReference type="GO" id="GO:0045505">
    <property type="term" value="F:dynein intermediate chain binding"/>
    <property type="evidence" value="ECO:0007669"/>
    <property type="project" value="TreeGrafter"/>
</dbReference>
<organism evidence="3 4">
    <name type="scientific">Phasianus colchicus</name>
    <name type="common">Common pheasant</name>
    <dbReference type="NCBI Taxonomy" id="9054"/>
    <lineage>
        <taxon>Eukaryota</taxon>
        <taxon>Metazoa</taxon>
        <taxon>Chordata</taxon>
        <taxon>Craniata</taxon>
        <taxon>Vertebrata</taxon>
        <taxon>Euteleostomi</taxon>
        <taxon>Archelosauria</taxon>
        <taxon>Archosauria</taxon>
        <taxon>Dinosauria</taxon>
        <taxon>Saurischia</taxon>
        <taxon>Theropoda</taxon>
        <taxon>Coelurosauria</taxon>
        <taxon>Aves</taxon>
        <taxon>Neognathae</taxon>
        <taxon>Galloanserae</taxon>
        <taxon>Galliformes</taxon>
        <taxon>Phasianidae</taxon>
        <taxon>Phasianinae</taxon>
        <taxon>Phasianus</taxon>
    </lineage>
</organism>